<evidence type="ECO:0000313" key="1">
    <source>
        <dbReference type="EMBL" id="KOA89905.1"/>
    </source>
</evidence>
<comment type="caution">
    <text evidence="1">The sequence shown here is derived from an EMBL/GenBank/DDBJ whole genome shotgun (WGS) entry which is preliminary data.</text>
</comment>
<dbReference type="SUPFAM" id="SSF50494">
    <property type="entry name" value="Trypsin-like serine proteases"/>
    <property type="match status" value="1"/>
</dbReference>
<dbReference type="EMBL" id="LGVR01000008">
    <property type="protein sequence ID" value="KOA89905.1"/>
    <property type="molecule type" value="Genomic_DNA"/>
</dbReference>
<dbReference type="RefSeq" id="WP_013724854.1">
    <property type="nucleotide sequence ID" value="NZ_LGVP01000044.1"/>
</dbReference>
<dbReference type="AlphaFoldDB" id="A0A9Q1UZT3"/>
<dbReference type="Gene3D" id="2.40.10.10">
    <property type="entry name" value="Trypsin-like serine proteases"/>
    <property type="match status" value="1"/>
</dbReference>
<name>A0A9Q1UZT3_CLOBO</name>
<organism evidence="1 2">
    <name type="scientific">Clostridium botulinum</name>
    <dbReference type="NCBI Taxonomy" id="1491"/>
    <lineage>
        <taxon>Bacteria</taxon>
        <taxon>Bacillati</taxon>
        <taxon>Bacillota</taxon>
        <taxon>Clostridia</taxon>
        <taxon>Eubacteriales</taxon>
        <taxon>Clostridiaceae</taxon>
        <taxon>Clostridium</taxon>
    </lineage>
</organism>
<dbReference type="InterPro" id="IPR009003">
    <property type="entry name" value="Peptidase_S1_PA"/>
</dbReference>
<protein>
    <recommendedName>
        <fullName evidence="3">Serine protease</fullName>
    </recommendedName>
</protein>
<gene>
    <name evidence="1" type="ORF">ADU74_02580</name>
</gene>
<evidence type="ECO:0000313" key="2">
    <source>
        <dbReference type="Proteomes" id="UP000037540"/>
    </source>
</evidence>
<accession>A0A9Q1UZT3</accession>
<dbReference type="InterPro" id="IPR043504">
    <property type="entry name" value="Peptidase_S1_PA_chymotrypsin"/>
</dbReference>
<proteinExistence type="predicted"/>
<dbReference type="Proteomes" id="UP000037540">
    <property type="component" value="Unassembled WGS sequence"/>
</dbReference>
<sequence>MKSNSCSLNNFNTIDEQILYICRNEYCTFLSKANVVGVGLGYKVTHGFCTKEKCIKVLVSNKLPFNELNSNEIIPKLYKEIKTDVYETGIFKHQLLNTRVRPTLGGYSISSTTYKEIGSIACIVIDNLSHYYILSCNHTIAGLNTVQLGTSIVQPSVLDNGKSPKDLIGSLYKFIPLQFSTSTHLHANYVDAALAIIPDKSKISKNIYILGKPRNAINPSLDLSVRKAGRTTNITYGNITLLGGTITISTQKGLILYKNQILTTKMSSPGDSGSLLMDLNNNSVGLIIGGSTTDTVVNPISSVLNALNVKIATN</sequence>
<reference evidence="1 2" key="1">
    <citation type="submission" date="2015-07" db="EMBL/GenBank/DDBJ databases">
        <title>Draft genome sequences of 17 French Clostridium botulinum group III.</title>
        <authorList>
            <person name="Woudstra C."/>
            <person name="Le Marechal C."/>
            <person name="Souillard R."/>
            <person name="Bayon-Auboyer M.-H."/>
            <person name="Dessouter D."/>
            <person name="Fach P."/>
        </authorList>
    </citation>
    <scope>NUCLEOTIDE SEQUENCE [LARGE SCALE GENOMIC DNA]</scope>
    <source>
        <strain evidence="1 2">12LNRI-CD</strain>
    </source>
</reference>
<evidence type="ECO:0008006" key="3">
    <source>
        <dbReference type="Google" id="ProtNLM"/>
    </source>
</evidence>